<dbReference type="Pfam" id="PF00533">
    <property type="entry name" value="BRCT"/>
    <property type="match status" value="1"/>
</dbReference>
<dbReference type="GO" id="GO:0046872">
    <property type="term" value="F:metal ion binding"/>
    <property type="evidence" value="ECO:0007669"/>
    <property type="project" value="UniProtKB-UniRule"/>
</dbReference>
<dbReference type="Pfam" id="PF10391">
    <property type="entry name" value="DNA_pol_lambd_f"/>
    <property type="match status" value="1"/>
</dbReference>
<dbReference type="InterPro" id="IPR002054">
    <property type="entry name" value="DNA-dir_DNA_pol_X"/>
</dbReference>
<dbReference type="PIRSF" id="PIRSF501176">
    <property type="entry name" value="DNApol_mu"/>
    <property type="match status" value="1"/>
</dbReference>
<dbReference type="AlphaFoldDB" id="A0A8C4SDD3"/>
<comment type="function">
    <text evidence="12">Gap-filling polymerase involved in repair of DNA double-strand breaks by non-homologous end joining (NHEJ).</text>
</comment>
<evidence type="ECO:0000256" key="11">
    <source>
        <dbReference type="ARBA" id="ARBA00048976"/>
    </source>
</evidence>
<dbReference type="GO" id="GO:0006303">
    <property type="term" value="P:double-strand break repair via nonhomologous end joining"/>
    <property type="evidence" value="ECO:0007669"/>
    <property type="project" value="TreeGrafter"/>
</dbReference>
<keyword evidence="6 12" id="KW-0548">Nucleotidyltransferase</keyword>
<evidence type="ECO:0000256" key="10">
    <source>
        <dbReference type="ARBA" id="ARBA00037135"/>
    </source>
</evidence>
<dbReference type="PANTHER" id="PTHR11276">
    <property type="entry name" value="DNA POLYMERASE TYPE-X FAMILY MEMBER"/>
    <property type="match status" value="1"/>
</dbReference>
<dbReference type="Gene3D" id="1.10.150.20">
    <property type="entry name" value="5' to 3' exonuclease, C-terminal subdomain"/>
    <property type="match status" value="1"/>
</dbReference>
<reference evidence="16" key="1">
    <citation type="submission" date="2021-06" db="EMBL/GenBank/DDBJ databases">
        <authorList>
            <consortium name="Wellcome Sanger Institute Data Sharing"/>
        </authorList>
    </citation>
    <scope>NUCLEOTIDE SEQUENCE [LARGE SCALE GENOMIC DNA]</scope>
</reference>
<reference evidence="16" key="2">
    <citation type="submission" date="2025-08" db="UniProtKB">
        <authorList>
            <consortium name="Ensembl"/>
        </authorList>
    </citation>
    <scope>IDENTIFICATION</scope>
</reference>
<dbReference type="GO" id="GO:0003887">
    <property type="term" value="F:DNA-directed DNA polymerase activity"/>
    <property type="evidence" value="ECO:0007669"/>
    <property type="project" value="UniProtKB-UniRule"/>
</dbReference>
<evidence type="ECO:0000256" key="6">
    <source>
        <dbReference type="ARBA" id="ARBA00022695"/>
    </source>
</evidence>
<keyword evidence="7 12" id="KW-0479">Metal-binding</keyword>
<dbReference type="FunFam" id="1.10.150.20:FF:000010">
    <property type="entry name" value="DNA polymerase lambda"/>
    <property type="match status" value="1"/>
</dbReference>
<reference evidence="16" key="3">
    <citation type="submission" date="2025-09" db="UniProtKB">
        <authorList>
            <consortium name="Ensembl"/>
        </authorList>
    </citation>
    <scope>IDENTIFICATION</scope>
</reference>
<protein>
    <recommendedName>
        <fullName evidence="12">DNA-directed DNA/RNA polymerase mu</fullName>
        <ecNumber evidence="12">2.7.7.7</ecNumber>
    </recommendedName>
</protein>
<keyword evidence="5 12" id="KW-0808">Transferase</keyword>
<dbReference type="Gene3D" id="3.30.460.10">
    <property type="entry name" value="Beta Polymerase, domain 2"/>
    <property type="match status" value="1"/>
</dbReference>
<dbReference type="Pfam" id="PF14716">
    <property type="entry name" value="HHH_8"/>
    <property type="match status" value="1"/>
</dbReference>
<dbReference type="Proteomes" id="UP000694620">
    <property type="component" value="Chromosome 2"/>
</dbReference>
<evidence type="ECO:0000256" key="14">
    <source>
        <dbReference type="SAM" id="MobiDB-lite"/>
    </source>
</evidence>
<dbReference type="InterPro" id="IPR018944">
    <property type="entry name" value="DNA_pol_lambd_fingers_domain"/>
</dbReference>
<feature type="binding site" evidence="13">
    <location>
        <position position="333"/>
    </location>
    <ligand>
        <name>Mg(2+)</name>
        <dbReference type="ChEBI" id="CHEBI:18420"/>
    </ligand>
</feature>
<dbReference type="SUPFAM" id="SSF52113">
    <property type="entry name" value="BRCT domain"/>
    <property type="match status" value="1"/>
</dbReference>
<dbReference type="GO" id="GO:0006304">
    <property type="term" value="P:DNA modification"/>
    <property type="evidence" value="ECO:0007669"/>
    <property type="project" value="UniProtKB-KW"/>
</dbReference>
<dbReference type="PRINTS" id="PR00871">
    <property type="entry name" value="DNAPOLXTDT"/>
</dbReference>
<feature type="region of interest" description="Disordered" evidence="14">
    <location>
        <begin position="1"/>
        <end position="21"/>
    </location>
</feature>
<dbReference type="PANTHER" id="PTHR11276:SF21">
    <property type="entry name" value="DNA NUCLEOTIDYLEXOTRANSFERASE"/>
    <property type="match status" value="1"/>
</dbReference>
<comment type="subcellular location">
    <subcellularLocation>
        <location evidence="2 12">Nucleus</location>
    </subcellularLocation>
</comment>
<comment type="similarity">
    <text evidence="3 12">Belongs to the DNA polymerase type-X family.</text>
</comment>
<sequence length="504" mass="57377">MFAKPHAPPVKKRQKVTNSSNVSESDIKFQEVIFLVERKMGSTRRNFLTNLGRRKGFRIEDSLNNAVTHIVAEGNSPDELWKWLQDRNVKDMTDVAVVDISWFTESMRAGTPVSVESRHQDSRIIKDCSAGLGSSGTISQYACQRKTTLKNCNKIFTDAFDVLAEHFEFNENKGHCLAFMRASSVLKSLSYTIRNYRDLEGLACLGPQTKAVIQEILEYGNSLKVQDVLMDERYKTIKLFTSIFGVGLKTAEKWYRKGLRSLDEVKADTSLRFTKMQKAGLLYYDDIISSVSWEEAKAVGQIVKDACRRFDPDAAVVITGGFRRGKEFGHDVDFIITTPENGKEVGLLQKVLSELTYQWKKAGRLGILLYYDVIDSTFDNAQIPSKMFEAMDHFEKCFAILKLKKELVSSKQSEKDINGKDWKAIRVDLVIPPMNCYAFALLGWSGSRQFERDLRRYANVEKKMLLDNHGLYDKTTGKFLSAKTEEDIFAHLGLEYLDPSERNA</sequence>
<dbReference type="GO" id="GO:0003912">
    <property type="term" value="F:DNA nucleotidylexotransferase activity"/>
    <property type="evidence" value="ECO:0007669"/>
    <property type="project" value="UniProtKB-KW"/>
</dbReference>
<dbReference type="InterPro" id="IPR029398">
    <property type="entry name" value="PolB_thumb"/>
</dbReference>
<comment type="catalytic activity">
    <reaction evidence="12">
        <text>DNA(n) + a 2'-deoxyribonucleoside 5'-triphosphate = DNA(n+1) + diphosphate</text>
        <dbReference type="Rhea" id="RHEA:22508"/>
        <dbReference type="Rhea" id="RHEA-COMP:17339"/>
        <dbReference type="Rhea" id="RHEA-COMP:17340"/>
        <dbReference type="ChEBI" id="CHEBI:33019"/>
        <dbReference type="ChEBI" id="CHEBI:61560"/>
        <dbReference type="ChEBI" id="CHEBI:173112"/>
        <dbReference type="EC" id="2.7.7.7"/>
    </reaction>
</comment>
<comment type="function">
    <text evidence="10">Template-independent DNA polymerase which catalyzes the random addition of deoxynucleoside 5'-triphosphate to the 3'-end of a DNA initiator. One of the in vivo functions of this enzyme is the addition of nucleotides at the junction (N region) of rearranged Ig heavy chain and T-cell receptor gene segments during the maturation of B- and T-cells.</text>
</comment>
<dbReference type="Gene3D" id="1.10.150.110">
    <property type="entry name" value="DNA polymerase beta, N-terminal domain-like"/>
    <property type="match status" value="1"/>
</dbReference>
<dbReference type="PIRSF" id="PIRSF000817">
    <property type="entry name" value="DNA_NT"/>
    <property type="match status" value="1"/>
</dbReference>
<keyword evidence="9 12" id="KW-0539">Nucleus</keyword>
<dbReference type="InterPro" id="IPR027249">
    <property type="entry name" value="DNA/RNApol_mu"/>
</dbReference>
<dbReference type="Gene3D" id="3.40.50.10190">
    <property type="entry name" value="BRCT domain"/>
    <property type="match status" value="1"/>
</dbReference>
<evidence type="ECO:0000256" key="7">
    <source>
        <dbReference type="ARBA" id="ARBA00022723"/>
    </source>
</evidence>
<dbReference type="SUPFAM" id="SSF81585">
    <property type="entry name" value="PsbU/PolX domain-like"/>
    <property type="match status" value="1"/>
</dbReference>
<dbReference type="PROSITE" id="PS50172">
    <property type="entry name" value="BRCT"/>
    <property type="match status" value="1"/>
</dbReference>
<dbReference type="InterPro" id="IPR043519">
    <property type="entry name" value="NT_sf"/>
</dbReference>
<evidence type="ECO:0000256" key="12">
    <source>
        <dbReference type="PIRNR" id="PIRNR000817"/>
    </source>
</evidence>
<feature type="binding site" evidence="13">
    <location>
        <position position="331"/>
    </location>
    <ligand>
        <name>Mg(2+)</name>
        <dbReference type="ChEBI" id="CHEBI:18420"/>
    </ligand>
</feature>
<organism evidence="16 17">
    <name type="scientific">Erpetoichthys calabaricus</name>
    <name type="common">Rope fish</name>
    <name type="synonym">Calamoichthys calabaricus</name>
    <dbReference type="NCBI Taxonomy" id="27687"/>
    <lineage>
        <taxon>Eukaryota</taxon>
        <taxon>Metazoa</taxon>
        <taxon>Chordata</taxon>
        <taxon>Craniata</taxon>
        <taxon>Vertebrata</taxon>
        <taxon>Euteleostomi</taxon>
        <taxon>Actinopterygii</taxon>
        <taxon>Polypteriformes</taxon>
        <taxon>Polypteridae</taxon>
        <taxon>Erpetoichthys</taxon>
    </lineage>
</organism>
<evidence type="ECO:0000256" key="4">
    <source>
        <dbReference type="ARBA" id="ARBA00022639"/>
    </source>
</evidence>
<dbReference type="CDD" id="cd00141">
    <property type="entry name" value="NT_POLXc"/>
    <property type="match status" value="1"/>
</dbReference>
<dbReference type="SUPFAM" id="SSF47802">
    <property type="entry name" value="DNA polymerase beta, N-terminal domain-like"/>
    <property type="match status" value="1"/>
</dbReference>
<evidence type="ECO:0000256" key="5">
    <source>
        <dbReference type="ARBA" id="ARBA00022679"/>
    </source>
</evidence>
<keyword evidence="8 12" id="KW-0460">Magnesium</keyword>
<keyword evidence="4" id="KW-0780">Terminal addition</keyword>
<dbReference type="InterPro" id="IPR001357">
    <property type="entry name" value="BRCT_dom"/>
</dbReference>
<evidence type="ECO:0000256" key="9">
    <source>
        <dbReference type="ARBA" id="ARBA00023242"/>
    </source>
</evidence>
<dbReference type="InterPro" id="IPR036420">
    <property type="entry name" value="BRCT_dom_sf"/>
</dbReference>
<dbReference type="Ensembl" id="ENSECRT00000015940.1">
    <property type="protein sequence ID" value="ENSECRP00000015663.1"/>
    <property type="gene ID" value="ENSECRG00000010384.1"/>
</dbReference>
<dbReference type="FunFam" id="3.40.50.10190:FF:000035">
    <property type="entry name" value="DNA-directed DNA/RNA polymerase mu"/>
    <property type="match status" value="1"/>
</dbReference>
<dbReference type="EC" id="2.7.7.7" evidence="12"/>
<evidence type="ECO:0000313" key="17">
    <source>
        <dbReference type="Proteomes" id="UP000694620"/>
    </source>
</evidence>
<dbReference type="Pfam" id="PF14792">
    <property type="entry name" value="DNA_pol_B_palm"/>
    <property type="match status" value="1"/>
</dbReference>
<dbReference type="Pfam" id="PF14791">
    <property type="entry name" value="DNA_pol_B_thumb"/>
    <property type="match status" value="1"/>
</dbReference>
<comment type="catalytic activity">
    <reaction evidence="11">
        <text>DNA(n) + a 2'-deoxyribonucleoside 5'-triphosphate = DNA(n+1) + diphosphate</text>
        <dbReference type="Rhea" id="RHEA:22508"/>
        <dbReference type="Rhea" id="RHEA-COMP:17339"/>
        <dbReference type="Rhea" id="RHEA-COMP:17340"/>
        <dbReference type="ChEBI" id="CHEBI:33019"/>
        <dbReference type="ChEBI" id="CHEBI:61560"/>
        <dbReference type="ChEBI" id="CHEBI:173112"/>
        <dbReference type="EC" id="2.7.7.31"/>
    </reaction>
</comment>
<dbReference type="PRINTS" id="PR00869">
    <property type="entry name" value="DNAPOLX"/>
</dbReference>
<dbReference type="InterPro" id="IPR028207">
    <property type="entry name" value="DNA_pol_B_palm_palm"/>
</dbReference>
<evidence type="ECO:0000256" key="8">
    <source>
        <dbReference type="ARBA" id="ARBA00022842"/>
    </source>
</evidence>
<evidence type="ECO:0000256" key="3">
    <source>
        <dbReference type="ARBA" id="ARBA00008323"/>
    </source>
</evidence>
<evidence type="ECO:0000259" key="15">
    <source>
        <dbReference type="PROSITE" id="PS50172"/>
    </source>
</evidence>
<dbReference type="InterPro" id="IPR037160">
    <property type="entry name" value="DNA_Pol_thumb_sf"/>
</dbReference>
<feature type="domain" description="BRCT" evidence="15">
    <location>
        <begin position="24"/>
        <end position="120"/>
    </location>
</feature>
<dbReference type="Gene3D" id="3.30.210.10">
    <property type="entry name" value="DNA polymerase, thumb domain"/>
    <property type="match status" value="1"/>
</dbReference>
<evidence type="ECO:0000256" key="2">
    <source>
        <dbReference type="ARBA" id="ARBA00004123"/>
    </source>
</evidence>
<dbReference type="InterPro" id="IPR022312">
    <property type="entry name" value="DNA_pol_X"/>
</dbReference>
<dbReference type="InterPro" id="IPR001726">
    <property type="entry name" value="TdT/Mu"/>
</dbReference>
<dbReference type="SMART" id="SM00292">
    <property type="entry name" value="BRCT"/>
    <property type="match status" value="1"/>
</dbReference>
<dbReference type="GeneTree" id="ENSGT00940000158584"/>
<dbReference type="GO" id="GO:0003677">
    <property type="term" value="F:DNA binding"/>
    <property type="evidence" value="ECO:0007669"/>
    <property type="project" value="UniProtKB-UniRule"/>
</dbReference>
<accession>A0A8C4SDD3</accession>
<gene>
    <name evidence="16" type="primary">DNTT</name>
    <name evidence="16" type="synonym">dntt</name>
</gene>
<feature type="binding site" evidence="13">
    <location>
        <position position="428"/>
    </location>
    <ligand>
        <name>Mg(2+)</name>
        <dbReference type="ChEBI" id="CHEBI:18420"/>
    </ligand>
</feature>
<dbReference type="GO" id="GO:0005634">
    <property type="term" value="C:nucleus"/>
    <property type="evidence" value="ECO:0007669"/>
    <property type="project" value="UniProtKB-SubCell"/>
</dbReference>
<keyword evidence="17" id="KW-1185">Reference proteome</keyword>
<evidence type="ECO:0000256" key="13">
    <source>
        <dbReference type="PIRSR" id="PIRSR000817-1"/>
    </source>
</evidence>
<dbReference type="SMART" id="SM00483">
    <property type="entry name" value="POLXc"/>
    <property type="match status" value="1"/>
</dbReference>
<dbReference type="SUPFAM" id="SSF81301">
    <property type="entry name" value="Nucleotidyltransferase"/>
    <property type="match status" value="1"/>
</dbReference>
<evidence type="ECO:0000313" key="16">
    <source>
        <dbReference type="Ensembl" id="ENSECRP00000015663.1"/>
    </source>
</evidence>
<name>A0A8C4SDD3_ERPCA</name>
<dbReference type="FunFam" id="3.30.210.10:FF:000003">
    <property type="entry name" value="DNA nucleotidylexotransferase"/>
    <property type="match status" value="1"/>
</dbReference>
<proteinExistence type="inferred from homology"/>
<comment type="cofactor">
    <cofactor evidence="1 12 13">
        <name>Mg(2+)</name>
        <dbReference type="ChEBI" id="CHEBI:18420"/>
    </cofactor>
</comment>
<dbReference type="FunFam" id="1.10.150.110:FF:000003">
    <property type="entry name" value="DNA polymerase mu"/>
    <property type="match status" value="1"/>
</dbReference>
<dbReference type="InterPro" id="IPR019843">
    <property type="entry name" value="DNA_pol-X_BS"/>
</dbReference>
<evidence type="ECO:0000256" key="1">
    <source>
        <dbReference type="ARBA" id="ARBA00001946"/>
    </source>
</evidence>
<dbReference type="PROSITE" id="PS00522">
    <property type="entry name" value="DNA_POLYMERASE_X"/>
    <property type="match status" value="1"/>
</dbReference>
<dbReference type="InterPro" id="IPR010996">
    <property type="entry name" value="HHH_MUS81"/>
</dbReference>
<dbReference type="InterPro" id="IPR027421">
    <property type="entry name" value="DNA_pol_lamdba_lyase_dom_sf"/>
</dbReference>